<feature type="compositionally biased region" description="Basic and acidic residues" evidence="1">
    <location>
        <begin position="96"/>
        <end position="136"/>
    </location>
</feature>
<evidence type="ECO:0000313" key="3">
    <source>
        <dbReference type="Proteomes" id="UP000314294"/>
    </source>
</evidence>
<reference evidence="2 3" key="1">
    <citation type="submission" date="2019-03" db="EMBL/GenBank/DDBJ databases">
        <title>First draft genome of Liparis tanakae, snailfish: a comprehensive survey of snailfish specific genes.</title>
        <authorList>
            <person name="Kim W."/>
            <person name="Song I."/>
            <person name="Jeong J.-H."/>
            <person name="Kim D."/>
            <person name="Kim S."/>
            <person name="Ryu S."/>
            <person name="Song J.Y."/>
            <person name="Lee S.K."/>
        </authorList>
    </citation>
    <scope>NUCLEOTIDE SEQUENCE [LARGE SCALE GENOMIC DNA]</scope>
    <source>
        <tissue evidence="2">Muscle</tissue>
    </source>
</reference>
<feature type="region of interest" description="Disordered" evidence="1">
    <location>
        <begin position="1"/>
        <end position="168"/>
    </location>
</feature>
<feature type="compositionally biased region" description="Basic and acidic residues" evidence="1">
    <location>
        <begin position="153"/>
        <end position="168"/>
    </location>
</feature>
<organism evidence="2 3">
    <name type="scientific">Liparis tanakae</name>
    <name type="common">Tanaka's snailfish</name>
    <dbReference type="NCBI Taxonomy" id="230148"/>
    <lineage>
        <taxon>Eukaryota</taxon>
        <taxon>Metazoa</taxon>
        <taxon>Chordata</taxon>
        <taxon>Craniata</taxon>
        <taxon>Vertebrata</taxon>
        <taxon>Euteleostomi</taxon>
        <taxon>Actinopterygii</taxon>
        <taxon>Neopterygii</taxon>
        <taxon>Teleostei</taxon>
        <taxon>Neoteleostei</taxon>
        <taxon>Acanthomorphata</taxon>
        <taxon>Eupercaria</taxon>
        <taxon>Perciformes</taxon>
        <taxon>Cottioidei</taxon>
        <taxon>Cottales</taxon>
        <taxon>Liparidae</taxon>
        <taxon>Liparis</taxon>
    </lineage>
</organism>
<dbReference type="EMBL" id="SRLO01002045">
    <property type="protein sequence ID" value="TNN34083.1"/>
    <property type="molecule type" value="Genomic_DNA"/>
</dbReference>
<feature type="compositionally biased region" description="Polar residues" evidence="1">
    <location>
        <begin position="72"/>
        <end position="83"/>
    </location>
</feature>
<gene>
    <name evidence="2" type="ORF">EYF80_055755</name>
</gene>
<evidence type="ECO:0000313" key="2">
    <source>
        <dbReference type="EMBL" id="TNN34083.1"/>
    </source>
</evidence>
<dbReference type="AlphaFoldDB" id="A0A4Z2EZ89"/>
<proteinExistence type="predicted"/>
<name>A0A4Z2EZ89_9TELE</name>
<comment type="caution">
    <text evidence="2">The sequence shown here is derived from an EMBL/GenBank/DDBJ whole genome shotgun (WGS) entry which is preliminary data.</text>
</comment>
<protein>
    <submittedName>
        <fullName evidence="2">Uncharacterized protein</fullName>
    </submittedName>
</protein>
<feature type="compositionally biased region" description="Basic and acidic residues" evidence="1">
    <location>
        <begin position="1"/>
        <end position="24"/>
    </location>
</feature>
<evidence type="ECO:0000256" key="1">
    <source>
        <dbReference type="SAM" id="MobiDB-lite"/>
    </source>
</evidence>
<dbReference type="Proteomes" id="UP000314294">
    <property type="component" value="Unassembled WGS sequence"/>
</dbReference>
<accession>A0A4Z2EZ89</accession>
<keyword evidence="3" id="KW-1185">Reference proteome</keyword>
<sequence length="168" mass="18287">MTEVKDGKQEDVGYGRFAELRRDSSSAWEGPLGGPRRPLARRISAVTGSDSPPLRPRASGGRGLGLRVRCIPSQSVPTPNESHAASPAPRRNTVYPERHKAREGGTEIKERRKLEGSRGRRFRNGEVKNGSRGETERELEEQTDGGMVGGQEGGREGGREGGSDKEVR</sequence>